<organism evidence="1 2">
    <name type="scientific">Desulfovibrio falkowii</name>
    <dbReference type="NCBI Taxonomy" id="3136602"/>
    <lineage>
        <taxon>Bacteria</taxon>
        <taxon>Pseudomonadati</taxon>
        <taxon>Thermodesulfobacteriota</taxon>
        <taxon>Desulfovibrionia</taxon>
        <taxon>Desulfovibrionales</taxon>
        <taxon>Desulfovibrionaceae</taxon>
        <taxon>Desulfovibrio</taxon>
    </lineage>
</organism>
<sequence length="61" mass="6944">MYRDGTPASLEAILPKTPAIDEWQCTTWGLFSEIIFFSDIRVNKICAGFADKFIFRGIKLT</sequence>
<reference evidence="1 2" key="1">
    <citation type="journal article" date="2025" name="Int. J. Syst. Evol. Microbiol.">
        <title>Desulfovibrio falkowii sp. nov., Porphyromonas miyakawae sp. nov., Mediterraneibacter flintii sp. nov. and Owariibacterium komagatae gen. nov., sp. nov., isolated from human faeces.</title>
        <authorList>
            <person name="Hamaguchi T."/>
            <person name="Ohara M."/>
            <person name="Hisatomi A."/>
            <person name="Sekiguchi K."/>
            <person name="Takeda J.I."/>
            <person name="Ueyama J."/>
            <person name="Ito M."/>
            <person name="Nishiwaki H."/>
            <person name="Ogi T."/>
            <person name="Hirayama M."/>
            <person name="Ohkuma M."/>
            <person name="Sakamoto M."/>
            <person name="Ohno K."/>
        </authorList>
    </citation>
    <scope>NUCLEOTIDE SEQUENCE [LARGE SCALE GENOMIC DNA]</scope>
    <source>
        <strain evidence="1 2">13CB8C</strain>
    </source>
</reference>
<evidence type="ECO:0000313" key="2">
    <source>
        <dbReference type="Proteomes" id="UP001628192"/>
    </source>
</evidence>
<proteinExistence type="predicted"/>
<keyword evidence="2" id="KW-1185">Reference proteome</keyword>
<dbReference type="EMBL" id="BAAFSG010000001">
    <property type="protein sequence ID" value="GAB1253013.1"/>
    <property type="molecule type" value="Genomic_DNA"/>
</dbReference>
<protein>
    <submittedName>
        <fullName evidence="1">Uncharacterized protein</fullName>
    </submittedName>
</protein>
<dbReference type="Proteomes" id="UP001628192">
    <property type="component" value="Unassembled WGS sequence"/>
</dbReference>
<evidence type="ECO:0000313" key="1">
    <source>
        <dbReference type="EMBL" id="GAB1253013.1"/>
    </source>
</evidence>
<name>A0ABQ0E5L9_9BACT</name>
<accession>A0ABQ0E5L9</accession>
<comment type="caution">
    <text evidence="1">The sequence shown here is derived from an EMBL/GenBank/DDBJ whole genome shotgun (WGS) entry which is preliminary data.</text>
</comment>
<gene>
    <name evidence="1" type="ORF">Defa_05000</name>
</gene>